<evidence type="ECO:0000256" key="5">
    <source>
        <dbReference type="ARBA" id="ARBA00023002"/>
    </source>
</evidence>
<keyword evidence="9" id="KW-1185">Reference proteome</keyword>
<dbReference type="PANTHER" id="PTHR10851:SF0">
    <property type="entry name" value="PYRIDOXINE-5'-PHOSPHATE OXIDASE"/>
    <property type="match status" value="1"/>
</dbReference>
<dbReference type="Pfam" id="PF01243">
    <property type="entry name" value="PNPOx_N"/>
    <property type="match status" value="1"/>
</dbReference>
<comment type="similarity">
    <text evidence="2">Belongs to the pyridoxamine 5'-phosphate oxidase family.</text>
</comment>
<feature type="domain" description="Pyridoxine 5'-phosphate oxidase dimerisation C-terminal" evidence="7">
    <location>
        <begin position="179"/>
        <end position="219"/>
    </location>
</feature>
<keyword evidence="3" id="KW-0285">Flavoprotein</keyword>
<evidence type="ECO:0000256" key="3">
    <source>
        <dbReference type="ARBA" id="ARBA00022630"/>
    </source>
</evidence>
<dbReference type="Gene3D" id="2.30.110.10">
    <property type="entry name" value="Electron Transport, Fmn-binding Protein, Chain A"/>
    <property type="match status" value="1"/>
</dbReference>
<name>A0ABU2M0W6_9ACTN</name>
<evidence type="ECO:0000259" key="6">
    <source>
        <dbReference type="Pfam" id="PF01243"/>
    </source>
</evidence>
<dbReference type="PANTHER" id="PTHR10851">
    <property type="entry name" value="PYRIDOXINE-5-PHOSPHATE OXIDASE"/>
    <property type="match status" value="1"/>
</dbReference>
<dbReference type="RefSeq" id="WP_311604722.1">
    <property type="nucleotide sequence ID" value="NZ_JAVREM010000113.1"/>
</dbReference>
<dbReference type="GO" id="GO:0004733">
    <property type="term" value="F:pyridoxamine phosphate oxidase activity"/>
    <property type="evidence" value="ECO:0007669"/>
    <property type="project" value="UniProtKB-EC"/>
</dbReference>
<dbReference type="EMBL" id="JAVREM010000113">
    <property type="protein sequence ID" value="MDT0323481.1"/>
    <property type="molecule type" value="Genomic_DNA"/>
</dbReference>
<evidence type="ECO:0000256" key="2">
    <source>
        <dbReference type="ARBA" id="ARBA00007301"/>
    </source>
</evidence>
<dbReference type="InterPro" id="IPR019576">
    <property type="entry name" value="Pyridoxamine_oxidase_dimer_C"/>
</dbReference>
<dbReference type="Proteomes" id="UP001183420">
    <property type="component" value="Unassembled WGS sequence"/>
</dbReference>
<sequence length="219" mass="24065">MPELRQLLRNLEVFAGELPSFDPAATPAAPAELFADWLLAAVDAKIPEPHAMTLSTVDEHGAPQARVLILKNVLPEAGGWQFAAHLASPKGRQLTARPRAALTFYWQPQARQVRVTGPVVAESRELSAADFLARGTGARAEALLGRQSGPLTDPAERAAALAASRARLAREPDAVPPEWTLYTLLADRVEFWQGDRDREHTRLAYHRTADGWTKETLWP</sequence>
<dbReference type="InterPro" id="IPR012349">
    <property type="entry name" value="Split_barrel_FMN-bd"/>
</dbReference>
<evidence type="ECO:0000256" key="4">
    <source>
        <dbReference type="ARBA" id="ARBA00022643"/>
    </source>
</evidence>
<keyword evidence="5 8" id="KW-0560">Oxidoreductase</keyword>
<dbReference type="InterPro" id="IPR000659">
    <property type="entry name" value="Pyridox_Oxase"/>
</dbReference>
<dbReference type="NCBIfam" id="NF004231">
    <property type="entry name" value="PRK05679.1"/>
    <property type="match status" value="1"/>
</dbReference>
<evidence type="ECO:0000313" key="8">
    <source>
        <dbReference type="EMBL" id="MDT0323481.1"/>
    </source>
</evidence>
<reference evidence="9" key="1">
    <citation type="submission" date="2023-07" db="EMBL/GenBank/DDBJ databases">
        <title>30 novel species of actinomycetes from the DSMZ collection.</title>
        <authorList>
            <person name="Nouioui I."/>
        </authorList>
    </citation>
    <scope>NUCLEOTIDE SEQUENCE [LARGE SCALE GENOMIC DNA]</scope>
    <source>
        <strain evidence="9">DSM 44918</strain>
    </source>
</reference>
<organism evidence="8 9">
    <name type="scientific">Streptomyces millisiae</name>
    <dbReference type="NCBI Taxonomy" id="3075542"/>
    <lineage>
        <taxon>Bacteria</taxon>
        <taxon>Bacillati</taxon>
        <taxon>Actinomycetota</taxon>
        <taxon>Actinomycetes</taxon>
        <taxon>Kitasatosporales</taxon>
        <taxon>Streptomycetaceae</taxon>
        <taxon>Streptomyces</taxon>
    </lineage>
</organism>
<evidence type="ECO:0000313" key="9">
    <source>
        <dbReference type="Proteomes" id="UP001183420"/>
    </source>
</evidence>
<comment type="caution">
    <text evidence="8">The sequence shown here is derived from an EMBL/GenBank/DDBJ whole genome shotgun (WGS) entry which is preliminary data.</text>
</comment>
<dbReference type="PIRSF" id="PIRSF000190">
    <property type="entry name" value="Pyd_amn-ph_oxd"/>
    <property type="match status" value="1"/>
</dbReference>
<proteinExistence type="inferred from homology"/>
<protein>
    <submittedName>
        <fullName evidence="8">Pyridoxal 5'-phosphate synthase</fullName>
        <ecNumber evidence="8">1.4.3.5</ecNumber>
    </submittedName>
</protein>
<gene>
    <name evidence="8" type="ORF">RNC47_34790</name>
</gene>
<keyword evidence="4" id="KW-0288">FMN</keyword>
<feature type="domain" description="Pyridoxamine 5'-phosphate oxidase N-terminal" evidence="6">
    <location>
        <begin position="40"/>
        <end position="148"/>
    </location>
</feature>
<dbReference type="SUPFAM" id="SSF50475">
    <property type="entry name" value="FMN-binding split barrel"/>
    <property type="match status" value="1"/>
</dbReference>
<dbReference type="InterPro" id="IPR011576">
    <property type="entry name" value="Pyridox_Oxase_N"/>
</dbReference>
<dbReference type="EC" id="1.4.3.5" evidence="8"/>
<evidence type="ECO:0000259" key="7">
    <source>
        <dbReference type="Pfam" id="PF10590"/>
    </source>
</evidence>
<comment type="cofactor">
    <cofactor evidence="1">
        <name>FMN</name>
        <dbReference type="ChEBI" id="CHEBI:58210"/>
    </cofactor>
</comment>
<evidence type="ECO:0000256" key="1">
    <source>
        <dbReference type="ARBA" id="ARBA00001917"/>
    </source>
</evidence>
<accession>A0ABU2M0W6</accession>
<dbReference type="Pfam" id="PF10590">
    <property type="entry name" value="PNP_phzG_C"/>
    <property type="match status" value="1"/>
</dbReference>